<keyword evidence="2" id="KW-0436">Ligase</keyword>
<evidence type="ECO:0000259" key="8">
    <source>
        <dbReference type="PROSITE" id="PS50975"/>
    </source>
</evidence>
<evidence type="ECO:0000256" key="7">
    <source>
        <dbReference type="SAM" id="MobiDB-lite"/>
    </source>
</evidence>
<reference evidence="11" key="1">
    <citation type="submission" date="2022-11" db="UniProtKB">
        <authorList>
            <consortium name="WormBaseParasite"/>
        </authorList>
    </citation>
    <scope>IDENTIFICATION</scope>
</reference>
<dbReference type="GO" id="GO:0006633">
    <property type="term" value="P:fatty acid biosynthetic process"/>
    <property type="evidence" value="ECO:0007669"/>
    <property type="project" value="TreeGrafter"/>
</dbReference>
<keyword evidence="10" id="KW-1185">Reference proteome</keyword>
<dbReference type="PANTHER" id="PTHR45728:SF3">
    <property type="entry name" value="ACETYL-COA CARBOXYLASE"/>
    <property type="match status" value="1"/>
</dbReference>
<evidence type="ECO:0000256" key="3">
    <source>
        <dbReference type="ARBA" id="ARBA00022741"/>
    </source>
</evidence>
<keyword evidence="5" id="KW-0092">Biotin</keyword>
<dbReference type="InterPro" id="IPR005481">
    <property type="entry name" value="BC-like_N"/>
</dbReference>
<name>A0A914WWW0_9BILA</name>
<dbReference type="GO" id="GO:0005524">
    <property type="term" value="F:ATP binding"/>
    <property type="evidence" value="ECO:0007669"/>
    <property type="project" value="UniProtKB-UniRule"/>
</dbReference>
<dbReference type="WBParaSite" id="PSAMB.scaffold5543size11437.g26815.t1">
    <property type="protein sequence ID" value="PSAMB.scaffold5543size11437.g26815.t1"/>
    <property type="gene ID" value="PSAMB.scaffold5543size11437.g26815"/>
</dbReference>
<dbReference type="Pfam" id="PF21385">
    <property type="entry name" value="ACCA_BT"/>
    <property type="match status" value="1"/>
</dbReference>
<dbReference type="SUPFAM" id="SSF56059">
    <property type="entry name" value="Glutathione synthetase ATP-binding domain-like"/>
    <property type="match status" value="1"/>
</dbReference>
<proteinExistence type="predicted"/>
<evidence type="ECO:0000259" key="9">
    <source>
        <dbReference type="PROSITE" id="PS50979"/>
    </source>
</evidence>
<evidence type="ECO:0000256" key="4">
    <source>
        <dbReference type="ARBA" id="ARBA00022840"/>
    </source>
</evidence>
<protein>
    <submittedName>
        <fullName evidence="11">Acetyl-CoA carboxylase</fullName>
    </submittedName>
</protein>
<organism evidence="10 11">
    <name type="scientific">Plectus sambesii</name>
    <dbReference type="NCBI Taxonomy" id="2011161"/>
    <lineage>
        <taxon>Eukaryota</taxon>
        <taxon>Metazoa</taxon>
        <taxon>Ecdysozoa</taxon>
        <taxon>Nematoda</taxon>
        <taxon>Chromadorea</taxon>
        <taxon>Plectida</taxon>
        <taxon>Plectina</taxon>
        <taxon>Plectoidea</taxon>
        <taxon>Plectidae</taxon>
        <taxon>Plectus</taxon>
    </lineage>
</organism>
<dbReference type="Pfam" id="PF02786">
    <property type="entry name" value="CPSase_L_D2"/>
    <property type="match status" value="1"/>
</dbReference>
<evidence type="ECO:0000313" key="10">
    <source>
        <dbReference type="Proteomes" id="UP000887566"/>
    </source>
</evidence>
<dbReference type="InterPro" id="IPR013815">
    <property type="entry name" value="ATP_grasp_subdomain_1"/>
</dbReference>
<dbReference type="PROSITE" id="PS50975">
    <property type="entry name" value="ATP_GRASP"/>
    <property type="match status" value="1"/>
</dbReference>
<dbReference type="FunFam" id="3.30.470.20:FF:000005">
    <property type="entry name" value="Acetyl-CoA carboxylase 1"/>
    <property type="match status" value="1"/>
</dbReference>
<dbReference type="Gene3D" id="3.90.1770.10">
    <property type="entry name" value="PreATP-grasp domain"/>
    <property type="match status" value="1"/>
</dbReference>
<feature type="region of interest" description="Disordered" evidence="7">
    <location>
        <begin position="14"/>
        <end position="57"/>
    </location>
</feature>
<dbReference type="InterPro" id="IPR011054">
    <property type="entry name" value="Rudment_hybrid_motif"/>
</dbReference>
<dbReference type="SMART" id="SM00878">
    <property type="entry name" value="Biotin_carb_C"/>
    <property type="match status" value="1"/>
</dbReference>
<evidence type="ECO:0000256" key="5">
    <source>
        <dbReference type="ARBA" id="ARBA00023267"/>
    </source>
</evidence>
<dbReference type="InterPro" id="IPR011764">
    <property type="entry name" value="Biotin_carboxylation_dom"/>
</dbReference>
<dbReference type="GO" id="GO:0005739">
    <property type="term" value="C:mitochondrion"/>
    <property type="evidence" value="ECO:0007669"/>
    <property type="project" value="TreeGrafter"/>
</dbReference>
<dbReference type="InterPro" id="IPR005482">
    <property type="entry name" value="Biotin_COase_C"/>
</dbReference>
<keyword evidence="4 6" id="KW-0067">ATP-binding</keyword>
<dbReference type="FunFam" id="3.30.1490.20:FF:000003">
    <property type="entry name" value="acetyl-CoA carboxylase isoform X1"/>
    <property type="match status" value="1"/>
</dbReference>
<accession>A0A914WWW0</accession>
<dbReference type="GO" id="GO:0003989">
    <property type="term" value="F:acetyl-CoA carboxylase activity"/>
    <property type="evidence" value="ECO:0007669"/>
    <property type="project" value="InterPro"/>
</dbReference>
<dbReference type="InterPro" id="IPR011761">
    <property type="entry name" value="ATP-grasp"/>
</dbReference>
<dbReference type="FunFam" id="3.40.50.20:FF:000005">
    <property type="entry name" value="acetyl-CoA carboxylase isoform X2"/>
    <property type="match status" value="1"/>
</dbReference>
<dbReference type="PROSITE" id="PS00866">
    <property type="entry name" value="CPSASE_1"/>
    <property type="match status" value="1"/>
</dbReference>
<sequence>MANEKVNGAVKFALEEEDTIGEPAARFQLHNSGSASSIESGGEPDAVGDSSASGNSHATLSMKQKAALLSRRHSHGPSMSSPYIRNYRVQAHQRKASLDTQIDQHVPTFTTIDEFVHKFCGNRKFPIKKVLIANNGIAAVKCMRSMRRWAYEMFKNDRAIKFVAMVTPEDLKANAEYIRMADQFVCVPGGTNNNNYANVQLILDYAKRMDVQAVWAGWGHASENPKLPEQLSKHGIAFIGPPQQAMWALGDKIASSIVAQTAGVPTLSWTGTGLKCTDFSDDDMKSGKMISVPSSLFEMATIHTIEEGLKSVTRIGFPIMIKASEGGGGKGIRKCENLDDFAIQFRQVQAEVPGSPIFLMKLAKAARHLEVQVLADRYGQVISLFGRDCSIQRRHQKIIEEAPATIAPPDIFKQMERDAVKLAKMVGYISAGTVEYLYMPETQEYYFLELNPRLQVEHPCTEMVADINLPAAQLQVAMGVPLHLIKEIRLLYGQDPWGTSAIDFDDLENPPLPRGNVIACRITSENPDEGFKPSGGQMEELNFRSSKNVWGYFSVLTSGGLHEFADSQFGHCFSWGETRDDARNNMVLALKELSIRGDFRTTVEYLIGLLQNTDFIDNDFDTAWLDALIASHVQQAEKPEVHLGIAVSSVLIAETQIVNSFQGFQSSLERGQVLPANALNDTVEVELIHESKKYLVSATRCGPESYFLSMNQGGVRVEFHNLN</sequence>
<dbReference type="InterPro" id="IPR049076">
    <property type="entry name" value="ACCA"/>
</dbReference>
<evidence type="ECO:0000256" key="6">
    <source>
        <dbReference type="PROSITE-ProRule" id="PRU00409"/>
    </source>
</evidence>
<dbReference type="AlphaFoldDB" id="A0A914WWW0"/>
<feature type="domain" description="ATP-grasp" evidence="8">
    <location>
        <begin position="286"/>
        <end position="478"/>
    </location>
</feature>
<dbReference type="PROSITE" id="PS00867">
    <property type="entry name" value="CPSASE_2"/>
    <property type="match status" value="1"/>
</dbReference>
<dbReference type="Pfam" id="PF00289">
    <property type="entry name" value="Biotin_carb_N"/>
    <property type="match status" value="1"/>
</dbReference>
<dbReference type="InterPro" id="IPR049074">
    <property type="entry name" value="ACCA_BT"/>
</dbReference>
<dbReference type="PANTHER" id="PTHR45728">
    <property type="entry name" value="ACETYL-COA CARBOXYLASE, ISOFORM A"/>
    <property type="match status" value="1"/>
</dbReference>
<dbReference type="GO" id="GO:0046872">
    <property type="term" value="F:metal ion binding"/>
    <property type="evidence" value="ECO:0007669"/>
    <property type="project" value="InterPro"/>
</dbReference>
<dbReference type="Gene3D" id="3.30.1490.20">
    <property type="entry name" value="ATP-grasp fold, A domain"/>
    <property type="match status" value="1"/>
</dbReference>
<dbReference type="SUPFAM" id="SSF51246">
    <property type="entry name" value="Rudiment single hybrid motif"/>
    <property type="match status" value="1"/>
</dbReference>
<dbReference type="SUPFAM" id="SSF52440">
    <property type="entry name" value="PreATP-grasp domain"/>
    <property type="match status" value="1"/>
</dbReference>
<evidence type="ECO:0000313" key="11">
    <source>
        <dbReference type="WBParaSite" id="PSAMB.scaffold5543size11437.g26815.t1"/>
    </source>
</evidence>
<evidence type="ECO:0000256" key="2">
    <source>
        <dbReference type="ARBA" id="ARBA00022598"/>
    </source>
</evidence>
<dbReference type="Proteomes" id="UP000887566">
    <property type="component" value="Unplaced"/>
</dbReference>
<feature type="compositionally biased region" description="Low complexity" evidence="7">
    <location>
        <begin position="32"/>
        <end position="43"/>
    </location>
</feature>
<evidence type="ECO:0000256" key="1">
    <source>
        <dbReference type="ARBA" id="ARBA00001953"/>
    </source>
</evidence>
<feature type="domain" description="Biotin carboxylation" evidence="9">
    <location>
        <begin position="126"/>
        <end position="630"/>
    </location>
</feature>
<dbReference type="Gene3D" id="3.40.50.20">
    <property type="match status" value="1"/>
</dbReference>
<dbReference type="InterPro" id="IPR005479">
    <property type="entry name" value="CPAse_ATP-bd"/>
</dbReference>
<dbReference type="Pfam" id="PF02785">
    <property type="entry name" value="Biotin_carb_C"/>
    <property type="match status" value="1"/>
</dbReference>
<comment type="cofactor">
    <cofactor evidence="1">
        <name>biotin</name>
        <dbReference type="ChEBI" id="CHEBI:57586"/>
    </cofactor>
</comment>
<dbReference type="PROSITE" id="PS50979">
    <property type="entry name" value="BC"/>
    <property type="match status" value="1"/>
</dbReference>
<keyword evidence="3 6" id="KW-0547">Nucleotide-binding</keyword>
<dbReference type="InterPro" id="IPR016185">
    <property type="entry name" value="PreATP-grasp_dom_sf"/>
</dbReference>
<dbReference type="Gene3D" id="3.30.470.20">
    <property type="entry name" value="ATP-grasp fold, B domain"/>
    <property type="match status" value="1"/>
</dbReference>